<keyword evidence="2" id="KW-1185">Reference proteome</keyword>
<accession>H6L893</accession>
<organism evidence="1 2">
    <name type="scientific">Saprospira grandis (strain Lewin)</name>
    <dbReference type="NCBI Taxonomy" id="984262"/>
    <lineage>
        <taxon>Bacteria</taxon>
        <taxon>Pseudomonadati</taxon>
        <taxon>Bacteroidota</taxon>
        <taxon>Saprospiria</taxon>
        <taxon>Saprospirales</taxon>
        <taxon>Saprospiraceae</taxon>
        <taxon>Saprospira</taxon>
    </lineage>
</organism>
<proteinExistence type="predicted"/>
<evidence type="ECO:0000313" key="1">
    <source>
        <dbReference type="EMBL" id="AFC26457.1"/>
    </source>
</evidence>
<evidence type="ECO:0000313" key="2">
    <source>
        <dbReference type="Proteomes" id="UP000007519"/>
    </source>
</evidence>
<dbReference type="KEGG" id="sgn:SGRA_3741"/>
<dbReference type="AlphaFoldDB" id="H6L893"/>
<sequence length="60" mass="6316">MPLKNSWPSQKFIANYSQSSAIKSGLGMDSSGPKGQTEQKAQLFCEGPSRPASCGTARPA</sequence>
<gene>
    <name evidence="1" type="ordered locus">SGRA_3741</name>
</gene>
<dbReference type="EMBL" id="CP002831">
    <property type="protein sequence ID" value="AFC26457.1"/>
    <property type="molecule type" value="Genomic_DNA"/>
</dbReference>
<name>H6L893_SAPGL</name>
<reference evidence="1 2" key="1">
    <citation type="journal article" date="2012" name="Stand. Genomic Sci.">
        <title>Complete genome sequencing and analysis of Saprospira grandis str. Lewin, a predatory marine bacterium.</title>
        <authorList>
            <person name="Saw J.H."/>
            <person name="Yuryev A."/>
            <person name="Kanbe M."/>
            <person name="Hou S."/>
            <person name="Young A.G."/>
            <person name="Aizawa S."/>
            <person name="Alam M."/>
        </authorList>
    </citation>
    <scope>NUCLEOTIDE SEQUENCE [LARGE SCALE GENOMIC DNA]</scope>
    <source>
        <strain evidence="1 2">Lewin</strain>
    </source>
</reference>
<dbReference type="Proteomes" id="UP000007519">
    <property type="component" value="Chromosome"/>
</dbReference>
<dbReference type="HOGENOM" id="CLU_2939170_0_0_10"/>
<protein>
    <submittedName>
        <fullName evidence="1">Uncharacterized protein</fullName>
    </submittedName>
</protein>